<protein>
    <submittedName>
        <fullName evidence="1">Uncharacterized protein</fullName>
    </submittedName>
</protein>
<accession>A0A382Z8V3</accession>
<organism evidence="1">
    <name type="scientific">marine metagenome</name>
    <dbReference type="NCBI Taxonomy" id="408172"/>
    <lineage>
        <taxon>unclassified sequences</taxon>
        <taxon>metagenomes</taxon>
        <taxon>ecological metagenomes</taxon>
    </lineage>
</organism>
<gene>
    <name evidence="1" type="ORF">METZ01_LOCUS444801</name>
</gene>
<sequence length="69" mass="7805">MNFRQTAIYASTIEVCSPVDYGLPHSIARPTITGNDYSPLFSSTYRFLSSIFTLFRDITRIEYSLNSSA</sequence>
<name>A0A382Z8V3_9ZZZZ</name>
<evidence type="ECO:0000313" key="1">
    <source>
        <dbReference type="EMBL" id="SVD91947.1"/>
    </source>
</evidence>
<reference evidence="1" key="1">
    <citation type="submission" date="2018-05" db="EMBL/GenBank/DDBJ databases">
        <authorList>
            <person name="Lanie J.A."/>
            <person name="Ng W.-L."/>
            <person name="Kazmierczak K.M."/>
            <person name="Andrzejewski T.M."/>
            <person name="Davidsen T.M."/>
            <person name="Wayne K.J."/>
            <person name="Tettelin H."/>
            <person name="Glass J.I."/>
            <person name="Rusch D."/>
            <person name="Podicherti R."/>
            <person name="Tsui H.-C.T."/>
            <person name="Winkler M.E."/>
        </authorList>
    </citation>
    <scope>NUCLEOTIDE SEQUENCE</scope>
</reference>
<dbReference type="EMBL" id="UINC01181979">
    <property type="protein sequence ID" value="SVD91947.1"/>
    <property type="molecule type" value="Genomic_DNA"/>
</dbReference>
<dbReference type="AlphaFoldDB" id="A0A382Z8V3"/>
<proteinExistence type="predicted"/>
<feature type="non-terminal residue" evidence="1">
    <location>
        <position position="69"/>
    </location>
</feature>